<dbReference type="SUPFAM" id="SSF53955">
    <property type="entry name" value="Lysozyme-like"/>
    <property type="match status" value="1"/>
</dbReference>
<evidence type="ECO:0000256" key="5">
    <source>
        <dbReference type="ARBA" id="ARBA00013433"/>
    </source>
</evidence>
<dbReference type="InterPro" id="IPR002901">
    <property type="entry name" value="MGlyc_endo_b_GlcNAc-like_dom"/>
</dbReference>
<dbReference type="Gene3D" id="1.10.530.10">
    <property type="match status" value="1"/>
</dbReference>
<dbReference type="PANTHER" id="PTHR33308">
    <property type="entry name" value="PEPTIDOGLYCAN HYDROLASE FLGJ"/>
    <property type="match status" value="1"/>
</dbReference>
<dbReference type="NCBIfam" id="TIGR02541">
    <property type="entry name" value="flagell_FlgJ"/>
    <property type="match status" value="1"/>
</dbReference>
<proteinExistence type="inferred from homology"/>
<keyword evidence="13" id="KW-0282">Flagellum</keyword>
<dbReference type="SMART" id="SM00047">
    <property type="entry name" value="LYZ2"/>
    <property type="match status" value="1"/>
</dbReference>
<dbReference type="GO" id="GO:0004040">
    <property type="term" value="F:amidase activity"/>
    <property type="evidence" value="ECO:0007669"/>
    <property type="project" value="InterPro"/>
</dbReference>
<dbReference type="AlphaFoldDB" id="A0A6M2BQB8"/>
<reference evidence="13 14" key="1">
    <citation type="journal article" date="2014" name="Int. J. Syst. Evol. Microbiol.">
        <title>Solimonas terrae sp. nov., isolated from soil.</title>
        <authorList>
            <person name="Kim S.J."/>
            <person name="Moon J.Y."/>
            <person name="Weon H.Y."/>
            <person name="Ahn J.H."/>
            <person name="Chen W.M."/>
            <person name="Kwon S.W."/>
        </authorList>
    </citation>
    <scope>NUCLEOTIDE SEQUENCE [LARGE SCALE GENOMIC DNA]</scope>
    <source>
        <strain evidence="13 14">KIS83-12</strain>
    </source>
</reference>
<keyword evidence="9 13" id="KW-0326">Glycosidase</keyword>
<keyword evidence="13" id="KW-0969">Cilium</keyword>
<evidence type="ECO:0000256" key="11">
    <source>
        <dbReference type="ARBA" id="ARBA00030835"/>
    </source>
</evidence>
<evidence type="ECO:0000256" key="8">
    <source>
        <dbReference type="ARBA" id="ARBA00022801"/>
    </source>
</evidence>
<dbReference type="InterPro" id="IPR023346">
    <property type="entry name" value="Lysozyme-like_dom_sf"/>
</dbReference>
<keyword evidence="14" id="KW-1185">Reference proteome</keyword>
<dbReference type="Pfam" id="PF01832">
    <property type="entry name" value="Glucosaminidase"/>
    <property type="match status" value="1"/>
</dbReference>
<evidence type="ECO:0000256" key="6">
    <source>
        <dbReference type="ARBA" id="ARBA00022764"/>
    </source>
</evidence>
<dbReference type="RefSeq" id="WP_166253741.1">
    <property type="nucleotide sequence ID" value="NZ_JAAMOW010000003.1"/>
</dbReference>
<organism evidence="13 14">
    <name type="scientific">Solimonas terrae</name>
    <dbReference type="NCBI Taxonomy" id="1396819"/>
    <lineage>
        <taxon>Bacteria</taxon>
        <taxon>Pseudomonadati</taxon>
        <taxon>Pseudomonadota</taxon>
        <taxon>Gammaproteobacteria</taxon>
        <taxon>Nevskiales</taxon>
        <taxon>Nevskiaceae</taxon>
        <taxon>Solimonas</taxon>
    </lineage>
</organism>
<evidence type="ECO:0000259" key="12">
    <source>
        <dbReference type="SMART" id="SM00047"/>
    </source>
</evidence>
<dbReference type="PRINTS" id="PR01002">
    <property type="entry name" value="FLGFLGJ"/>
</dbReference>
<evidence type="ECO:0000313" key="13">
    <source>
        <dbReference type="EMBL" id="NGY04411.1"/>
    </source>
</evidence>
<comment type="similarity">
    <text evidence="4">In the C-terminal section; belongs to the glycosyl hydrolase 73 family.</text>
</comment>
<comment type="caution">
    <text evidence="13">The sequence shown here is derived from an EMBL/GenBank/DDBJ whole genome shotgun (WGS) entry which is preliminary data.</text>
</comment>
<keyword evidence="7" id="KW-1005">Bacterial flagellum biogenesis</keyword>
<dbReference type="InterPro" id="IPR013377">
    <property type="entry name" value="FlgJ"/>
</dbReference>
<keyword evidence="8 13" id="KW-0378">Hydrolase</keyword>
<accession>A0A6M2BQB8</accession>
<evidence type="ECO:0000256" key="2">
    <source>
        <dbReference type="ARBA" id="ARBA00004418"/>
    </source>
</evidence>
<feature type="domain" description="Mannosyl-glycoprotein endo-beta-N-acetylglucosamidase-like" evidence="12">
    <location>
        <begin position="139"/>
        <end position="300"/>
    </location>
</feature>
<gene>
    <name evidence="13" type="primary">flgJ</name>
    <name evidence="13" type="ORF">G7Y85_06530</name>
</gene>
<dbReference type="GO" id="GO:0016798">
    <property type="term" value="F:hydrolase activity, acting on glycosyl bonds"/>
    <property type="evidence" value="ECO:0007669"/>
    <property type="project" value="UniProtKB-KW"/>
</dbReference>
<dbReference type="Pfam" id="PF10135">
    <property type="entry name" value="Rod-binding"/>
    <property type="match status" value="1"/>
</dbReference>
<dbReference type="GO" id="GO:0042597">
    <property type="term" value="C:periplasmic space"/>
    <property type="evidence" value="ECO:0007669"/>
    <property type="project" value="UniProtKB-SubCell"/>
</dbReference>
<keyword evidence="6" id="KW-0574">Periplasm</keyword>
<name>A0A6M2BQB8_9GAMM</name>
<dbReference type="InterPro" id="IPR019301">
    <property type="entry name" value="Flagellar_prot_FlgJ_N"/>
</dbReference>
<dbReference type="PANTHER" id="PTHR33308:SF9">
    <property type="entry name" value="PEPTIDOGLYCAN HYDROLASE FLGJ"/>
    <property type="match status" value="1"/>
</dbReference>
<evidence type="ECO:0000256" key="1">
    <source>
        <dbReference type="ARBA" id="ARBA00002954"/>
    </source>
</evidence>
<evidence type="ECO:0000256" key="3">
    <source>
        <dbReference type="ARBA" id="ARBA00006880"/>
    </source>
</evidence>
<comment type="function">
    <text evidence="1">Flagellum-specific muramidase which hydrolyzes the peptidoglycan layer to assemble the rod structure in the periplasmic space.</text>
</comment>
<dbReference type="Gene3D" id="2.10.70.40">
    <property type="entry name" value="peptidoglycan hydrolase"/>
    <property type="match status" value="1"/>
</dbReference>
<keyword evidence="13" id="KW-0966">Cell projection</keyword>
<sequence>MSTRPTDAITDFSQFQGMRRGARSGDEATIRKAAQQFEALLTQQLFKNMRAGSLGDDVMGGGQTGFYQDLFDQQMSVHLSSGKGLGLADMLVRQLRGSSAAQPGDSAATTLEAAAASGSHHAFALQSQANDVSGASATAGSAGKTPEAFVQAILPHAERAARELGVPARVLVAQAALETGWGKHAIKDADGKSSFNFFGIKSDRRWQGDAVSTTTTEFVDGEEQRQQADFRSYDSAGEAFDNYVDFLKSNPRYAQALNHGGSASHFVQGLQNAGYATDPAYADKIMKIANGPTMQLALASGRRSYAV</sequence>
<dbReference type="EMBL" id="JAAMOW010000003">
    <property type="protein sequence ID" value="NGY04411.1"/>
    <property type="molecule type" value="Genomic_DNA"/>
</dbReference>
<keyword evidence="10" id="KW-0961">Cell wall biogenesis/degradation</keyword>
<comment type="subcellular location">
    <subcellularLocation>
        <location evidence="2">Periplasm</location>
    </subcellularLocation>
</comment>
<evidence type="ECO:0000256" key="4">
    <source>
        <dbReference type="ARBA" id="ARBA00007974"/>
    </source>
</evidence>
<dbReference type="GO" id="GO:0071555">
    <property type="term" value="P:cell wall organization"/>
    <property type="evidence" value="ECO:0007669"/>
    <property type="project" value="UniProtKB-KW"/>
</dbReference>
<evidence type="ECO:0000256" key="10">
    <source>
        <dbReference type="ARBA" id="ARBA00023316"/>
    </source>
</evidence>
<dbReference type="Proteomes" id="UP000472676">
    <property type="component" value="Unassembled WGS sequence"/>
</dbReference>
<evidence type="ECO:0000313" key="14">
    <source>
        <dbReference type="Proteomes" id="UP000472676"/>
    </source>
</evidence>
<dbReference type="InterPro" id="IPR051056">
    <property type="entry name" value="Glycosyl_Hydrolase_73"/>
</dbReference>
<dbReference type="GO" id="GO:0044780">
    <property type="term" value="P:bacterial-type flagellum assembly"/>
    <property type="evidence" value="ECO:0007669"/>
    <property type="project" value="InterPro"/>
</dbReference>
<comment type="similarity">
    <text evidence="3">In the N-terminal section; belongs to the FlgJ family.</text>
</comment>
<evidence type="ECO:0000256" key="9">
    <source>
        <dbReference type="ARBA" id="ARBA00023295"/>
    </source>
</evidence>
<protein>
    <recommendedName>
        <fullName evidence="5">Peptidoglycan hydrolase FlgJ</fullName>
    </recommendedName>
    <alternativeName>
        <fullName evidence="11">Muramidase FlgJ</fullName>
    </alternativeName>
</protein>
<dbReference type="GO" id="GO:0071973">
    <property type="term" value="P:bacterial-type flagellum-dependent cell motility"/>
    <property type="evidence" value="ECO:0007669"/>
    <property type="project" value="TreeGrafter"/>
</dbReference>
<evidence type="ECO:0000256" key="7">
    <source>
        <dbReference type="ARBA" id="ARBA00022795"/>
    </source>
</evidence>